<keyword evidence="3" id="KW-0963">Cytoplasm</keyword>
<dbReference type="AlphaFoldDB" id="A0A6A0AB85"/>
<evidence type="ECO:0000259" key="6">
    <source>
        <dbReference type="Pfam" id="PF11527"/>
    </source>
</evidence>
<proteinExistence type="predicted"/>
<evidence type="ECO:0000313" key="8">
    <source>
        <dbReference type="Proteomes" id="UP000485058"/>
    </source>
</evidence>
<dbReference type="Pfam" id="PF11527">
    <property type="entry name" value="ARL2_Bind_BART"/>
    <property type="match status" value="1"/>
</dbReference>
<comment type="subcellular location">
    <subcellularLocation>
        <location evidence="1">Cell projection</location>
        <location evidence="1">Cilium</location>
    </subcellularLocation>
    <subcellularLocation>
        <location evidence="2">Cytoplasm</location>
    </subcellularLocation>
</comment>
<dbReference type="EMBL" id="BLLF01004583">
    <property type="protein sequence ID" value="GFH29892.1"/>
    <property type="molecule type" value="Genomic_DNA"/>
</dbReference>
<feature type="non-terminal residue" evidence="7">
    <location>
        <position position="89"/>
    </location>
</feature>
<dbReference type="GO" id="GO:0005737">
    <property type="term" value="C:cytoplasm"/>
    <property type="evidence" value="ECO:0007669"/>
    <property type="project" value="UniProtKB-SubCell"/>
</dbReference>
<dbReference type="InterPro" id="IPR023379">
    <property type="entry name" value="BART_dom"/>
</dbReference>
<gene>
    <name evidence="7" type="ORF">HaLaN_28637</name>
</gene>
<accession>A0A6A0AB85</accession>
<evidence type="ECO:0000256" key="2">
    <source>
        <dbReference type="ARBA" id="ARBA00004496"/>
    </source>
</evidence>
<evidence type="ECO:0000256" key="1">
    <source>
        <dbReference type="ARBA" id="ARBA00004138"/>
    </source>
</evidence>
<comment type="caution">
    <text evidence="7">The sequence shown here is derived from an EMBL/GenBank/DDBJ whole genome shotgun (WGS) entry which is preliminary data.</text>
</comment>
<feature type="domain" description="BART" evidence="6">
    <location>
        <begin position="5"/>
        <end position="38"/>
    </location>
</feature>
<dbReference type="Proteomes" id="UP000485058">
    <property type="component" value="Unassembled WGS sequence"/>
</dbReference>
<evidence type="ECO:0000256" key="3">
    <source>
        <dbReference type="ARBA" id="ARBA00022490"/>
    </source>
</evidence>
<keyword evidence="8" id="KW-1185">Reference proteome</keyword>
<organism evidence="7 8">
    <name type="scientific">Haematococcus lacustris</name>
    <name type="common">Green alga</name>
    <name type="synonym">Haematococcus pluvialis</name>
    <dbReference type="NCBI Taxonomy" id="44745"/>
    <lineage>
        <taxon>Eukaryota</taxon>
        <taxon>Viridiplantae</taxon>
        <taxon>Chlorophyta</taxon>
        <taxon>core chlorophytes</taxon>
        <taxon>Chlorophyceae</taxon>
        <taxon>CS clade</taxon>
        <taxon>Chlamydomonadales</taxon>
        <taxon>Haematococcaceae</taxon>
        <taxon>Haematococcus</taxon>
    </lineage>
</organism>
<evidence type="ECO:0000256" key="5">
    <source>
        <dbReference type="ARBA" id="ARBA00023273"/>
    </source>
</evidence>
<evidence type="ECO:0000256" key="4">
    <source>
        <dbReference type="ARBA" id="ARBA00023069"/>
    </source>
</evidence>
<sequence>MMLDEKKDELMSDVFDLLLSLGDFEAFRELMLSYKRDAAGSSQGLQWALGPTASDPEWMGLWQVPCSLGPHPSTMQSWAACCLAAPGVA</sequence>
<keyword evidence="5" id="KW-0966">Cell projection</keyword>
<dbReference type="GO" id="GO:0005929">
    <property type="term" value="C:cilium"/>
    <property type="evidence" value="ECO:0007669"/>
    <property type="project" value="UniProtKB-SubCell"/>
</dbReference>
<dbReference type="Gene3D" id="1.20.1520.10">
    <property type="entry name" value="ADP-ribosylation factor-like 2-binding protein, domain"/>
    <property type="match status" value="1"/>
</dbReference>
<keyword evidence="4" id="KW-0969">Cilium</keyword>
<dbReference type="InterPro" id="IPR042541">
    <property type="entry name" value="BART_sf"/>
</dbReference>
<name>A0A6A0AB85_HAELA</name>
<evidence type="ECO:0000313" key="7">
    <source>
        <dbReference type="EMBL" id="GFH29892.1"/>
    </source>
</evidence>
<feature type="non-terminal residue" evidence="7">
    <location>
        <position position="1"/>
    </location>
</feature>
<reference evidence="7 8" key="1">
    <citation type="submission" date="2020-02" db="EMBL/GenBank/DDBJ databases">
        <title>Draft genome sequence of Haematococcus lacustris strain NIES-144.</title>
        <authorList>
            <person name="Morimoto D."/>
            <person name="Nakagawa S."/>
            <person name="Yoshida T."/>
            <person name="Sawayama S."/>
        </authorList>
    </citation>
    <scope>NUCLEOTIDE SEQUENCE [LARGE SCALE GENOMIC DNA]</scope>
    <source>
        <strain evidence="7 8">NIES-144</strain>
    </source>
</reference>
<protein>
    <submittedName>
        <fullName evidence="7">ARL2_Bind_BART domain-containing protein</fullName>
    </submittedName>
</protein>